<organism evidence="2 3">
    <name type="scientific">Amphiprion percula</name>
    <name type="common">Orange clownfish</name>
    <name type="synonym">Lutjanus percula</name>
    <dbReference type="NCBI Taxonomy" id="161767"/>
    <lineage>
        <taxon>Eukaryota</taxon>
        <taxon>Metazoa</taxon>
        <taxon>Chordata</taxon>
        <taxon>Craniata</taxon>
        <taxon>Vertebrata</taxon>
        <taxon>Euteleostomi</taxon>
        <taxon>Actinopterygii</taxon>
        <taxon>Neopterygii</taxon>
        <taxon>Teleostei</taxon>
        <taxon>Neoteleostei</taxon>
        <taxon>Acanthomorphata</taxon>
        <taxon>Ovalentaria</taxon>
        <taxon>Pomacentridae</taxon>
        <taxon>Amphiprion</taxon>
    </lineage>
</organism>
<dbReference type="Pfam" id="PF00078">
    <property type="entry name" value="RVT_1"/>
    <property type="match status" value="1"/>
</dbReference>
<dbReference type="OMA" id="CINGEDH"/>
<dbReference type="GeneTree" id="ENSGT00940000165023"/>
<dbReference type="STRING" id="161767.ENSAPEP00000029993"/>
<proteinExistence type="predicted"/>
<protein>
    <recommendedName>
        <fullName evidence="1">Reverse transcriptase domain-containing protein</fullName>
    </recommendedName>
</protein>
<dbReference type="SUPFAM" id="SSF56672">
    <property type="entry name" value="DNA/RNA polymerases"/>
    <property type="match status" value="1"/>
</dbReference>
<dbReference type="Proteomes" id="UP000265080">
    <property type="component" value="Chromosome 6"/>
</dbReference>
<dbReference type="CDD" id="cd01650">
    <property type="entry name" value="RT_nLTR_like"/>
    <property type="match status" value="1"/>
</dbReference>
<name>A0A3P8U3W0_AMPPE</name>
<keyword evidence="3" id="KW-1185">Reference proteome</keyword>
<dbReference type="Ensembl" id="ENSAPET00000030796.1">
    <property type="protein sequence ID" value="ENSAPEP00000029993.1"/>
    <property type="gene ID" value="ENSAPEG00000021324.1"/>
</dbReference>
<evidence type="ECO:0000259" key="1">
    <source>
        <dbReference type="PROSITE" id="PS50878"/>
    </source>
</evidence>
<dbReference type="PANTHER" id="PTHR31635">
    <property type="entry name" value="REVERSE TRANSCRIPTASE DOMAIN-CONTAINING PROTEIN-RELATED"/>
    <property type="match status" value="1"/>
</dbReference>
<evidence type="ECO:0000313" key="3">
    <source>
        <dbReference type="Proteomes" id="UP000265080"/>
    </source>
</evidence>
<dbReference type="InterPro" id="IPR043502">
    <property type="entry name" value="DNA/RNA_pol_sf"/>
</dbReference>
<evidence type="ECO:0000313" key="2">
    <source>
        <dbReference type="Ensembl" id="ENSAPEP00000029993.1"/>
    </source>
</evidence>
<sequence length="426" mass="50238">MARRMEEFLSKLIHNDQTGFIRNRQTQDNIRRTLHIINHIQKNKTEAVLISVDAEKACDSVNWEFLYKILHKFGLHNTIIDTIKALYTNPTARIKINGYLSSSFTLERGTRQGCSWSPLLFALYLERLAQSIRQNPHIKGITIGQREHKLACYADDILVYFGHPTDSLPKLMLLLEQHGRLSGYKINLNKTQTLSYNYHPSVEITTKCPIRWQGESLKYLGISIPKNLTKIFEFNYTPLKEKIDEDLKRWNLIPYFSLYSRIESIKMNVLPRLLYLFQTLPIQIDQIQFNEWDKMISRYIWEGKRPRVCFKTLQLSKEKGGWGLPSLRDYFRAAQMKASINWCDISYNAQWKSIEEQIFPFPIQATLADANIQKYIDTTDNPWVQCILSVWKNVVKEYNLKKDIVMLKWYAYDSDFLPKKLDSRFK</sequence>
<reference evidence="2 3" key="1">
    <citation type="submission" date="2018-03" db="EMBL/GenBank/DDBJ databases">
        <title>Finding Nemo's genes: A chromosome-scale reference assembly of the genome of the orange clownfish Amphiprion percula.</title>
        <authorList>
            <person name="Lehmann R."/>
        </authorList>
    </citation>
    <scope>NUCLEOTIDE SEQUENCE</scope>
</reference>
<accession>A0A3P8U3W0</accession>
<reference evidence="2" key="2">
    <citation type="submission" date="2025-08" db="UniProtKB">
        <authorList>
            <consortium name="Ensembl"/>
        </authorList>
    </citation>
    <scope>IDENTIFICATION</scope>
</reference>
<dbReference type="AlphaFoldDB" id="A0A3P8U3W0"/>
<feature type="domain" description="Reverse transcriptase" evidence="1">
    <location>
        <begin position="1"/>
        <end position="224"/>
    </location>
</feature>
<dbReference type="InterPro" id="IPR000477">
    <property type="entry name" value="RT_dom"/>
</dbReference>
<dbReference type="PROSITE" id="PS50878">
    <property type="entry name" value="RT_POL"/>
    <property type="match status" value="1"/>
</dbReference>
<reference evidence="2" key="3">
    <citation type="submission" date="2025-09" db="UniProtKB">
        <authorList>
            <consortium name="Ensembl"/>
        </authorList>
    </citation>
    <scope>IDENTIFICATION</scope>
</reference>
<dbReference type="PANTHER" id="PTHR31635:SF196">
    <property type="entry name" value="REVERSE TRANSCRIPTASE DOMAIN-CONTAINING PROTEIN-RELATED"/>
    <property type="match status" value="1"/>
</dbReference>